<name>A0A3D8PHT1_9RHOB</name>
<evidence type="ECO:0000313" key="3">
    <source>
        <dbReference type="EMBL" id="RDW14745.1"/>
    </source>
</evidence>
<gene>
    <name evidence="3" type="ORF">DIE28_01005</name>
</gene>
<keyword evidence="4" id="KW-1185">Reference proteome</keyword>
<dbReference type="RefSeq" id="WP_115754269.1">
    <property type="nucleotide sequence ID" value="NZ_QFCQ01000003.1"/>
</dbReference>
<dbReference type="Gene3D" id="3.30.70.1060">
    <property type="entry name" value="Dimeric alpha+beta barrel"/>
    <property type="match status" value="1"/>
</dbReference>
<dbReference type="Proteomes" id="UP000256679">
    <property type="component" value="Unassembled WGS sequence"/>
</dbReference>
<sequence length="99" mass="10797">MDFALICRDAPGALEKRLAARPDHMAGLKVEKAAGTVIDGGAILDAQGNMSGSVVLCRFPDRAALDAYLAREVYAREGVWGEIEIIEMRFVDWTNLMAD</sequence>
<dbReference type="Pfam" id="PF03795">
    <property type="entry name" value="YCII"/>
    <property type="match status" value="1"/>
</dbReference>
<proteinExistence type="inferred from homology"/>
<evidence type="ECO:0000313" key="4">
    <source>
        <dbReference type="Proteomes" id="UP000256679"/>
    </source>
</evidence>
<dbReference type="SUPFAM" id="SSF54909">
    <property type="entry name" value="Dimeric alpha+beta barrel"/>
    <property type="match status" value="1"/>
</dbReference>
<comment type="caution">
    <text evidence="3">The sequence shown here is derived from an EMBL/GenBank/DDBJ whole genome shotgun (WGS) entry which is preliminary data.</text>
</comment>
<feature type="domain" description="YCII-related" evidence="2">
    <location>
        <begin position="1"/>
        <end position="89"/>
    </location>
</feature>
<dbReference type="PANTHER" id="PTHR33606">
    <property type="entry name" value="PROTEIN YCII"/>
    <property type="match status" value="1"/>
</dbReference>
<evidence type="ECO:0000256" key="1">
    <source>
        <dbReference type="ARBA" id="ARBA00007689"/>
    </source>
</evidence>
<protein>
    <recommendedName>
        <fullName evidence="2">YCII-related domain-containing protein</fullName>
    </recommendedName>
</protein>
<dbReference type="InterPro" id="IPR011008">
    <property type="entry name" value="Dimeric_a/b-barrel"/>
</dbReference>
<dbReference type="InterPro" id="IPR005545">
    <property type="entry name" value="YCII"/>
</dbReference>
<evidence type="ECO:0000259" key="2">
    <source>
        <dbReference type="Pfam" id="PF03795"/>
    </source>
</evidence>
<comment type="similarity">
    <text evidence="1">Belongs to the YciI family.</text>
</comment>
<dbReference type="EMBL" id="QFCQ01000003">
    <property type="protein sequence ID" value="RDW14745.1"/>
    <property type="molecule type" value="Genomic_DNA"/>
</dbReference>
<dbReference type="AlphaFoldDB" id="A0A3D8PHT1"/>
<accession>A0A3D8PHT1</accession>
<reference evidence="3 4" key="1">
    <citation type="submission" date="2018-05" db="EMBL/GenBank/DDBJ databases">
        <title>Whole genome sequencing of Paracoccus thiocyanatus SST.</title>
        <authorList>
            <person name="Ghosh W."/>
            <person name="Rameez M.J."/>
            <person name="Roy C."/>
        </authorList>
    </citation>
    <scope>NUCLEOTIDE SEQUENCE [LARGE SCALE GENOMIC DNA]</scope>
    <source>
        <strain evidence="3 4">SST</strain>
    </source>
</reference>
<dbReference type="InterPro" id="IPR051807">
    <property type="entry name" value="Sec-metab_biosynth-assoc"/>
</dbReference>
<dbReference type="PANTHER" id="PTHR33606:SF3">
    <property type="entry name" value="PROTEIN YCII"/>
    <property type="match status" value="1"/>
</dbReference>
<organism evidence="3 4">
    <name type="scientific">Paracoccus thiocyanatus</name>
    <dbReference type="NCBI Taxonomy" id="34006"/>
    <lineage>
        <taxon>Bacteria</taxon>
        <taxon>Pseudomonadati</taxon>
        <taxon>Pseudomonadota</taxon>
        <taxon>Alphaproteobacteria</taxon>
        <taxon>Rhodobacterales</taxon>
        <taxon>Paracoccaceae</taxon>
        <taxon>Paracoccus</taxon>
    </lineage>
</organism>